<keyword evidence="1" id="KW-1133">Transmembrane helix</keyword>
<keyword evidence="1" id="KW-0472">Membrane</keyword>
<dbReference type="EMBL" id="LJIJ01003340">
    <property type="protein sequence ID" value="ODM88653.1"/>
    <property type="molecule type" value="Genomic_DNA"/>
</dbReference>
<proteinExistence type="predicted"/>
<keyword evidence="1" id="KW-0812">Transmembrane</keyword>
<feature type="transmembrane region" description="Helical" evidence="1">
    <location>
        <begin position="241"/>
        <end position="263"/>
    </location>
</feature>
<accession>A0A1D2M6Q4</accession>
<evidence type="ECO:0000313" key="2">
    <source>
        <dbReference type="EMBL" id="ODM88653.1"/>
    </source>
</evidence>
<reference evidence="2 3" key="1">
    <citation type="journal article" date="2016" name="Genome Biol. Evol.">
        <title>Gene Family Evolution Reflects Adaptation to Soil Environmental Stressors in the Genome of the Collembolan Orchesella cincta.</title>
        <authorList>
            <person name="Faddeeva-Vakhrusheva A."/>
            <person name="Derks M.F."/>
            <person name="Anvar S.Y."/>
            <person name="Agamennone V."/>
            <person name="Suring W."/>
            <person name="Smit S."/>
            <person name="van Straalen N.M."/>
            <person name="Roelofs D."/>
        </authorList>
    </citation>
    <scope>NUCLEOTIDE SEQUENCE [LARGE SCALE GENOMIC DNA]</scope>
    <source>
        <tissue evidence="2">Mixed pool</tissue>
    </source>
</reference>
<name>A0A1D2M6Q4_ORCCI</name>
<comment type="caution">
    <text evidence="2">The sequence shown here is derived from an EMBL/GenBank/DDBJ whole genome shotgun (WGS) entry which is preliminary data.</text>
</comment>
<keyword evidence="3" id="KW-1185">Reference proteome</keyword>
<feature type="transmembrane region" description="Helical" evidence="1">
    <location>
        <begin position="96"/>
        <end position="116"/>
    </location>
</feature>
<evidence type="ECO:0000313" key="3">
    <source>
        <dbReference type="Proteomes" id="UP000094527"/>
    </source>
</evidence>
<organism evidence="2 3">
    <name type="scientific">Orchesella cincta</name>
    <name type="common">Springtail</name>
    <name type="synonym">Podura cincta</name>
    <dbReference type="NCBI Taxonomy" id="48709"/>
    <lineage>
        <taxon>Eukaryota</taxon>
        <taxon>Metazoa</taxon>
        <taxon>Ecdysozoa</taxon>
        <taxon>Arthropoda</taxon>
        <taxon>Hexapoda</taxon>
        <taxon>Collembola</taxon>
        <taxon>Entomobryomorpha</taxon>
        <taxon>Entomobryoidea</taxon>
        <taxon>Orchesellidae</taxon>
        <taxon>Orchesellinae</taxon>
        <taxon>Orchesella</taxon>
    </lineage>
</organism>
<protein>
    <submittedName>
        <fullName evidence="2">Uncharacterized protein</fullName>
    </submittedName>
</protein>
<evidence type="ECO:0000256" key="1">
    <source>
        <dbReference type="SAM" id="Phobius"/>
    </source>
</evidence>
<gene>
    <name evidence="2" type="ORF">Ocin01_18028</name>
</gene>
<dbReference type="Proteomes" id="UP000094527">
    <property type="component" value="Unassembled WGS sequence"/>
</dbReference>
<sequence length="372" mass="43343">MEEKKCKCNIWSNKFWNNFFHPRYPGVFLILVLVLLDIIYTCAFILISTYYENYSALQHYGNFFTVCATILIMIAGFLSIHFLTLKPNNMKLSYCIFLHVALAVAGLLGFLAIILLSCPPQSSEILAHTVRYVYIYHRAPYMMRSTFVEKECCGIEKFGDVFSKTETTIQVNSSSLELVTLLRIPPSCCQRRMLTECEKWTEILVTEHDFEMNNHMFLNTKPCFQPGENYDSLKTTETYKVYMNVIWSATGVYAFILGILAILNYHIWIVFSKVPLSVRPVKFNDDIRRFMTFRWFKKGQDALSKKRSTWGEKLEKTTSEFKKRHELVQETLSNYRTSTREQRDKDQREKQLLAMNMKSSHGLVPAAISSHS</sequence>
<feature type="transmembrane region" description="Helical" evidence="1">
    <location>
        <begin position="27"/>
        <end position="51"/>
    </location>
</feature>
<feature type="transmembrane region" description="Helical" evidence="1">
    <location>
        <begin position="63"/>
        <end position="84"/>
    </location>
</feature>
<dbReference type="AlphaFoldDB" id="A0A1D2M6Q4"/>